<gene>
    <name evidence="2" type="ORF">GRX01_03905</name>
</gene>
<dbReference type="InterPro" id="IPR053550">
    <property type="entry name" value="CD-NTase"/>
</dbReference>
<keyword evidence="2" id="KW-0808">Transferase</keyword>
<feature type="compositionally biased region" description="Basic and acidic residues" evidence="1">
    <location>
        <begin position="343"/>
        <end position="352"/>
    </location>
</feature>
<feature type="compositionally biased region" description="Basic and acidic residues" evidence="1">
    <location>
        <begin position="305"/>
        <end position="319"/>
    </location>
</feature>
<dbReference type="SUPFAM" id="SSF81301">
    <property type="entry name" value="Nucleotidyltransferase"/>
    <property type="match status" value="1"/>
</dbReference>
<dbReference type="EMBL" id="WUUS01000002">
    <property type="protein sequence ID" value="MXR40495.1"/>
    <property type="molecule type" value="Genomic_DNA"/>
</dbReference>
<evidence type="ECO:0000313" key="3">
    <source>
        <dbReference type="Proteomes" id="UP000437065"/>
    </source>
</evidence>
<dbReference type="OrthoDB" id="338911at2157"/>
<accession>A0A6B0SP39</accession>
<evidence type="ECO:0000313" key="2">
    <source>
        <dbReference type="EMBL" id="MXR40495.1"/>
    </source>
</evidence>
<evidence type="ECO:0000256" key="1">
    <source>
        <dbReference type="SAM" id="MobiDB-lite"/>
    </source>
</evidence>
<keyword evidence="3" id="KW-1185">Reference proteome</keyword>
<comment type="caution">
    <text evidence="2">The sequence shown here is derived from an EMBL/GenBank/DDBJ whole genome shotgun (WGS) entry which is preliminary data.</text>
</comment>
<dbReference type="Pfam" id="PF18144">
    <property type="entry name" value="SMODS"/>
    <property type="match status" value="1"/>
</dbReference>
<feature type="region of interest" description="Disordered" evidence="1">
    <location>
        <begin position="1"/>
        <end position="35"/>
    </location>
</feature>
<dbReference type="Gene3D" id="3.30.460.10">
    <property type="entry name" value="Beta Polymerase, domain 2"/>
    <property type="match status" value="1"/>
</dbReference>
<sequence>MMGGGFSTGHEYQTRGRGVSGQGSGAGSGTRIDTFVDEGDTVDDAYDEFAEDTTITDRQGETISARRDVIVAILEEDLSIKESQLIGSFTRGTMVGPLKQDSDADIMIVLDADEHRQWTTQRNGATNALRAVKRRIENDPRFADTEVTIDQNVVKVRYHDSTLEIAPAFDYSEVPHAEHPRDGFNLFNDASDGYAIPDTHGSDSWMGTNPRAYKNEFEARDQAHDGRVSGLTRMMKKWSDNNEVPVRSYHMEIMVHNYFAEKARTGERVPSNYHDLAMDFMQSLPDRVRSTTREPIYDEAVDGGMSREEREAAARKAESAADTLDEAAAAKERGDTATAKQRLKTEYGEGFQ</sequence>
<feature type="region of interest" description="Disordered" evidence="1">
    <location>
        <begin position="302"/>
        <end position="352"/>
    </location>
</feature>
<dbReference type="Proteomes" id="UP000437065">
    <property type="component" value="Unassembled WGS sequence"/>
</dbReference>
<protein>
    <submittedName>
        <fullName evidence="2">Nucleotidyltransferase</fullName>
    </submittedName>
</protein>
<dbReference type="RefSeq" id="WP_159663633.1">
    <property type="nucleotide sequence ID" value="NZ_WUUS01000002.1"/>
</dbReference>
<proteinExistence type="predicted"/>
<reference evidence="2 3" key="1">
    <citation type="submission" date="2019-12" db="EMBL/GenBank/DDBJ databases">
        <title>Isolation and characterization of three novel carbon monoxide-oxidizing members of Halobacteria from salione crusts and soils.</title>
        <authorList>
            <person name="Myers M.R."/>
            <person name="King G.M."/>
        </authorList>
    </citation>
    <scope>NUCLEOTIDE SEQUENCE [LARGE SCALE GENOMIC DNA]</scope>
    <source>
        <strain evidence="2 3">WSA2</strain>
    </source>
</reference>
<dbReference type="InterPro" id="IPR043519">
    <property type="entry name" value="NT_sf"/>
</dbReference>
<organism evidence="2 3">
    <name type="scientific">Halobaculum saliterrae</name>
    <dbReference type="NCBI Taxonomy" id="2073113"/>
    <lineage>
        <taxon>Archaea</taxon>
        <taxon>Methanobacteriati</taxon>
        <taxon>Methanobacteriota</taxon>
        <taxon>Stenosarchaea group</taxon>
        <taxon>Halobacteria</taxon>
        <taxon>Halobacteriales</taxon>
        <taxon>Haloferacaceae</taxon>
        <taxon>Halobaculum</taxon>
    </lineage>
</organism>
<dbReference type="GO" id="GO:0016740">
    <property type="term" value="F:transferase activity"/>
    <property type="evidence" value="ECO:0007669"/>
    <property type="project" value="UniProtKB-KW"/>
</dbReference>
<feature type="compositionally biased region" description="Gly residues" evidence="1">
    <location>
        <begin position="18"/>
        <end position="28"/>
    </location>
</feature>
<dbReference type="AlphaFoldDB" id="A0A6B0SP39"/>
<dbReference type="NCBIfam" id="NF041117">
    <property type="entry name" value="CBASS_cyclase_b"/>
    <property type="match status" value="1"/>
</dbReference>
<name>A0A6B0SP39_9EURY</name>